<gene>
    <name evidence="8" type="primary">ccsB</name>
    <name evidence="8" type="ORF">IC620_04740</name>
</gene>
<feature type="transmembrane region" description="Helical" evidence="6">
    <location>
        <begin position="79"/>
        <end position="98"/>
    </location>
</feature>
<dbReference type="AlphaFoldDB" id="A0A926NDP1"/>
<evidence type="ECO:0000256" key="5">
    <source>
        <dbReference type="ARBA" id="ARBA00023136"/>
    </source>
</evidence>
<feature type="transmembrane region" description="Helical" evidence="6">
    <location>
        <begin position="45"/>
        <end position="67"/>
    </location>
</feature>
<dbReference type="InterPro" id="IPR002541">
    <property type="entry name" value="Cyt_c_assembly"/>
</dbReference>
<keyword evidence="3" id="KW-0201">Cytochrome c-type biogenesis</keyword>
<reference evidence="8" key="1">
    <citation type="submission" date="2020-09" db="EMBL/GenBank/DDBJ databases">
        <title>A novel bacterium of genus Hazenella, isolated from South China Sea.</title>
        <authorList>
            <person name="Huang H."/>
            <person name="Mo K."/>
            <person name="Hu Y."/>
        </authorList>
    </citation>
    <scope>NUCLEOTIDE SEQUENCE</scope>
    <source>
        <strain evidence="8">IB182357</strain>
    </source>
</reference>
<dbReference type="Pfam" id="PF01578">
    <property type="entry name" value="Cytochrom_C_asm"/>
    <property type="match status" value="2"/>
</dbReference>
<dbReference type="EMBL" id="JACXAH010000005">
    <property type="protein sequence ID" value="MBD1371664.1"/>
    <property type="molecule type" value="Genomic_DNA"/>
</dbReference>
<evidence type="ECO:0000256" key="3">
    <source>
        <dbReference type="ARBA" id="ARBA00022748"/>
    </source>
</evidence>
<feature type="transmembrane region" description="Helical" evidence="6">
    <location>
        <begin position="6"/>
        <end position="25"/>
    </location>
</feature>
<keyword evidence="9" id="KW-1185">Reference proteome</keyword>
<comment type="caution">
    <text evidence="8">The sequence shown here is derived from an EMBL/GenBank/DDBJ whole genome shotgun (WGS) entry which is preliminary data.</text>
</comment>
<evidence type="ECO:0000256" key="6">
    <source>
        <dbReference type="SAM" id="Phobius"/>
    </source>
</evidence>
<dbReference type="GO" id="GO:0017004">
    <property type="term" value="P:cytochrome complex assembly"/>
    <property type="evidence" value="ECO:0007669"/>
    <property type="project" value="UniProtKB-KW"/>
</dbReference>
<feature type="transmembrane region" description="Helical" evidence="6">
    <location>
        <begin position="265"/>
        <end position="283"/>
    </location>
</feature>
<evidence type="ECO:0000256" key="4">
    <source>
        <dbReference type="ARBA" id="ARBA00022989"/>
    </source>
</evidence>
<keyword evidence="4 6" id="KW-1133">Transmembrane helix</keyword>
<protein>
    <submittedName>
        <fullName evidence="8">C-type cytochrome biogenesis protein CcsB</fullName>
    </submittedName>
</protein>
<proteinExistence type="predicted"/>
<keyword evidence="5 6" id="KW-0472">Membrane</keyword>
<feature type="domain" description="Cytochrome c assembly protein" evidence="7">
    <location>
        <begin position="74"/>
        <end position="177"/>
    </location>
</feature>
<evidence type="ECO:0000256" key="1">
    <source>
        <dbReference type="ARBA" id="ARBA00004141"/>
    </source>
</evidence>
<dbReference type="Proteomes" id="UP000661691">
    <property type="component" value="Unassembled WGS sequence"/>
</dbReference>
<keyword evidence="2 6" id="KW-0812">Transmembrane</keyword>
<dbReference type="PANTHER" id="PTHR30071:SF1">
    <property type="entry name" value="CYTOCHROME B_B6 PROTEIN-RELATED"/>
    <property type="match status" value="1"/>
</dbReference>
<dbReference type="GO" id="GO:0020037">
    <property type="term" value="F:heme binding"/>
    <property type="evidence" value="ECO:0007669"/>
    <property type="project" value="InterPro"/>
</dbReference>
<evidence type="ECO:0000256" key="2">
    <source>
        <dbReference type="ARBA" id="ARBA00022692"/>
    </source>
</evidence>
<evidence type="ECO:0000313" key="8">
    <source>
        <dbReference type="EMBL" id="MBD1371664.1"/>
    </source>
</evidence>
<dbReference type="RefSeq" id="WP_191141666.1">
    <property type="nucleotide sequence ID" value="NZ_JACXAH010000005.1"/>
</dbReference>
<feature type="transmembrane region" description="Helical" evidence="6">
    <location>
        <begin position="306"/>
        <end position="330"/>
    </location>
</feature>
<feature type="transmembrane region" description="Helical" evidence="6">
    <location>
        <begin position="345"/>
        <end position="360"/>
    </location>
</feature>
<feature type="transmembrane region" description="Helical" evidence="6">
    <location>
        <begin position="105"/>
        <end position="125"/>
    </location>
</feature>
<evidence type="ECO:0000259" key="7">
    <source>
        <dbReference type="Pfam" id="PF01578"/>
    </source>
</evidence>
<evidence type="ECO:0000313" key="9">
    <source>
        <dbReference type="Proteomes" id="UP000661691"/>
    </source>
</evidence>
<name>A0A926NDP1_9BACL</name>
<feature type="transmembrane region" description="Helical" evidence="6">
    <location>
        <begin position="137"/>
        <end position="163"/>
    </location>
</feature>
<dbReference type="InterPro" id="IPR045062">
    <property type="entry name" value="Cyt_c_biogenesis_CcsA/CcmC"/>
</dbReference>
<dbReference type="NCBIfam" id="TIGR03144">
    <property type="entry name" value="cytochr_II_ccsB"/>
    <property type="match status" value="1"/>
</dbReference>
<sequence length="400" mass="44892">MVQLMEYMLLATFFLYLIAAVAFVMGTRGSKEDDKTERMQKWQKIGVGITVAGALLHLGFIILRVLIGGHFPTSNMFEFTAFLCFASVIAFIVIYFLYRSAVLGAFVMPIVVVLLGYAAAFPRDIQPLIPALKSHWLYIHVTTAALGQGAFMVAFVAGFIYLIQRFGQSAKGKQAFWLETIMVLIVMFIGFSGVSLLFEATGYQSVYKHEVDGQLTEQEYELPPIVAPNGGIPEEITPFWGLKEALFEAPAWMIGQKAALTLNSVIWAIITGAILYVMLRLLIRKRMTQLVHPMTKKIDLELLDEITYRAIAIGFPLFTLGALIFAMIWAHEAWGRFWGWDPKETWALITWLFYSAYLHLRLSRGWIGTKSAWLAVGGFVIILINLIVVNLIIAGLHSYA</sequence>
<organism evidence="8 9">
    <name type="scientific">Polycladospora coralii</name>
    <dbReference type="NCBI Taxonomy" id="2771432"/>
    <lineage>
        <taxon>Bacteria</taxon>
        <taxon>Bacillati</taxon>
        <taxon>Bacillota</taxon>
        <taxon>Bacilli</taxon>
        <taxon>Bacillales</taxon>
        <taxon>Thermoactinomycetaceae</taxon>
        <taxon>Polycladospora</taxon>
    </lineage>
</organism>
<feature type="transmembrane region" description="Helical" evidence="6">
    <location>
        <begin position="175"/>
        <end position="198"/>
    </location>
</feature>
<feature type="domain" description="Cytochrome c assembly protein" evidence="7">
    <location>
        <begin position="271"/>
        <end position="397"/>
    </location>
</feature>
<dbReference type="GO" id="GO:0005886">
    <property type="term" value="C:plasma membrane"/>
    <property type="evidence" value="ECO:0007669"/>
    <property type="project" value="TreeGrafter"/>
</dbReference>
<accession>A0A926NDP1</accession>
<comment type="subcellular location">
    <subcellularLocation>
        <location evidence="1">Membrane</location>
        <topology evidence="1">Multi-pass membrane protein</topology>
    </subcellularLocation>
</comment>
<dbReference type="PANTHER" id="PTHR30071">
    <property type="entry name" value="HEME EXPORTER PROTEIN C"/>
    <property type="match status" value="1"/>
</dbReference>
<feature type="transmembrane region" description="Helical" evidence="6">
    <location>
        <begin position="372"/>
        <end position="396"/>
    </location>
</feature>
<dbReference type="InterPro" id="IPR017562">
    <property type="entry name" value="Cyt_c_biogenesis_CcsA"/>
</dbReference>